<sequence length="195" mass="21267">MTSLGYARVSTLSQTLDQQEDALKAAGVERIYSDRMSGTRDDRPGLLALLDYARAGDTVTVVALDRLGRSLTGIIRTVDDLQSRGIVLRSLREGVDYSTAVGKMVAAIFGALAEYERTLILERASAARDAAKKRGKPLGPARKFTDRQAATALQMRRDGRSIAEIMGMLKVSRATVYRVFDQAEQAEALQEASRA</sequence>
<name>A0ABY4R1N7_9ACTN</name>
<keyword evidence="3" id="KW-0238">DNA-binding</keyword>
<dbReference type="InterPro" id="IPR006119">
    <property type="entry name" value="Resolv_N"/>
</dbReference>
<dbReference type="PROSITE" id="PS51736">
    <property type="entry name" value="RECOMBINASES_3"/>
    <property type="match status" value="1"/>
</dbReference>
<keyword evidence="8" id="KW-1185">Reference proteome</keyword>
<dbReference type="EMBL" id="CP097332">
    <property type="protein sequence ID" value="UQX89196.1"/>
    <property type="molecule type" value="Genomic_DNA"/>
</dbReference>
<reference evidence="7" key="1">
    <citation type="journal article" date="2018" name="Int. J. Syst. Evol. Microbiol.">
        <title>Jatrophihabitans telluris sp. nov., isolated from sediment soil of lava forest wetlands and the emended description of the genus Jatrophihabitans.</title>
        <authorList>
            <person name="Lee K.C."/>
            <person name="Suh M.K."/>
            <person name="Eom M.K."/>
            <person name="Kim K.K."/>
            <person name="Kim J.S."/>
            <person name="Kim D.S."/>
            <person name="Ko S.H."/>
            <person name="Shin Y.K."/>
            <person name="Lee J.S."/>
        </authorList>
    </citation>
    <scope>NUCLEOTIDE SEQUENCE</scope>
    <source>
        <strain evidence="7">N237</strain>
    </source>
</reference>
<gene>
    <name evidence="7" type="ORF">M6D93_04125</name>
</gene>
<dbReference type="PROSITE" id="PS00397">
    <property type="entry name" value="RECOMBINASES_1"/>
    <property type="match status" value="1"/>
</dbReference>
<dbReference type="PANTHER" id="PTHR30461">
    <property type="entry name" value="DNA-INVERTASE FROM LAMBDOID PROPHAGE"/>
    <property type="match status" value="1"/>
</dbReference>
<dbReference type="InterPro" id="IPR009057">
    <property type="entry name" value="Homeodomain-like_sf"/>
</dbReference>
<evidence type="ECO:0000313" key="7">
    <source>
        <dbReference type="EMBL" id="UQX89196.1"/>
    </source>
</evidence>
<comment type="similarity">
    <text evidence="1">Belongs to the site-specific recombinase resolvase family.</text>
</comment>
<evidence type="ECO:0000256" key="2">
    <source>
        <dbReference type="ARBA" id="ARBA00022908"/>
    </source>
</evidence>
<dbReference type="Gene3D" id="1.10.10.60">
    <property type="entry name" value="Homeodomain-like"/>
    <property type="match status" value="1"/>
</dbReference>
<evidence type="ECO:0000256" key="1">
    <source>
        <dbReference type="ARBA" id="ARBA00009913"/>
    </source>
</evidence>
<dbReference type="RefSeq" id="WP_249773092.1">
    <property type="nucleotide sequence ID" value="NZ_CP097332.1"/>
</dbReference>
<dbReference type="InterPro" id="IPR050639">
    <property type="entry name" value="SSR_resolvase"/>
</dbReference>
<organism evidence="7 8">
    <name type="scientific">Jatrophihabitans telluris</name>
    <dbReference type="NCBI Taxonomy" id="2038343"/>
    <lineage>
        <taxon>Bacteria</taxon>
        <taxon>Bacillati</taxon>
        <taxon>Actinomycetota</taxon>
        <taxon>Actinomycetes</taxon>
        <taxon>Jatrophihabitantales</taxon>
        <taxon>Jatrophihabitantaceae</taxon>
        <taxon>Jatrophihabitans</taxon>
    </lineage>
</organism>
<evidence type="ECO:0000256" key="5">
    <source>
        <dbReference type="PROSITE-ProRule" id="PRU10137"/>
    </source>
</evidence>
<dbReference type="Pfam" id="PF02796">
    <property type="entry name" value="HTH_7"/>
    <property type="match status" value="1"/>
</dbReference>
<evidence type="ECO:0000256" key="3">
    <source>
        <dbReference type="ARBA" id="ARBA00023125"/>
    </source>
</evidence>
<dbReference type="SUPFAM" id="SSF53041">
    <property type="entry name" value="Resolvase-like"/>
    <property type="match status" value="1"/>
</dbReference>
<dbReference type="InterPro" id="IPR036162">
    <property type="entry name" value="Resolvase-like_N_sf"/>
</dbReference>
<accession>A0ABY4R1N7</accession>
<feature type="active site" description="O-(5'-phospho-DNA)-serine intermediate" evidence="5">
    <location>
        <position position="10"/>
    </location>
</feature>
<protein>
    <submittedName>
        <fullName evidence="7">Recombinase family protein</fullName>
    </submittedName>
</protein>
<keyword evidence="4" id="KW-0233">DNA recombination</keyword>
<dbReference type="Proteomes" id="UP001056336">
    <property type="component" value="Chromosome"/>
</dbReference>
<dbReference type="CDD" id="cd03768">
    <property type="entry name" value="SR_ResInv"/>
    <property type="match status" value="1"/>
</dbReference>
<evidence type="ECO:0000313" key="8">
    <source>
        <dbReference type="Proteomes" id="UP001056336"/>
    </source>
</evidence>
<keyword evidence="2" id="KW-0229">DNA integration</keyword>
<dbReference type="Pfam" id="PF00239">
    <property type="entry name" value="Resolvase"/>
    <property type="match status" value="1"/>
</dbReference>
<evidence type="ECO:0000256" key="4">
    <source>
        <dbReference type="ARBA" id="ARBA00023172"/>
    </source>
</evidence>
<proteinExistence type="inferred from homology"/>
<feature type="domain" description="Resolvase/invertase-type recombinase catalytic" evidence="6">
    <location>
        <begin position="2"/>
        <end position="135"/>
    </location>
</feature>
<dbReference type="PANTHER" id="PTHR30461:SF2">
    <property type="entry name" value="SERINE RECOMBINASE PINE-RELATED"/>
    <property type="match status" value="1"/>
</dbReference>
<dbReference type="InterPro" id="IPR006118">
    <property type="entry name" value="Recombinase_CS"/>
</dbReference>
<dbReference type="SUPFAM" id="SSF46689">
    <property type="entry name" value="Homeodomain-like"/>
    <property type="match status" value="1"/>
</dbReference>
<dbReference type="Gene3D" id="3.40.50.1390">
    <property type="entry name" value="Resolvase, N-terminal catalytic domain"/>
    <property type="match status" value="1"/>
</dbReference>
<dbReference type="InterPro" id="IPR006120">
    <property type="entry name" value="Resolvase_HTH_dom"/>
</dbReference>
<reference evidence="7" key="2">
    <citation type="submission" date="2022-05" db="EMBL/GenBank/DDBJ databases">
        <authorList>
            <person name="Kim J.-S."/>
            <person name="Lee K."/>
            <person name="Suh M."/>
            <person name="Eom M."/>
            <person name="Kim J.-S."/>
            <person name="Kim D.-S."/>
            <person name="Ko S.-H."/>
            <person name="Shin Y."/>
            <person name="Lee J.-S."/>
        </authorList>
    </citation>
    <scope>NUCLEOTIDE SEQUENCE</scope>
    <source>
        <strain evidence="7">N237</strain>
    </source>
</reference>
<dbReference type="SMART" id="SM00857">
    <property type="entry name" value="Resolvase"/>
    <property type="match status" value="1"/>
</dbReference>
<evidence type="ECO:0000259" key="6">
    <source>
        <dbReference type="PROSITE" id="PS51736"/>
    </source>
</evidence>